<organism evidence="1">
    <name type="scientific">Microbacterium sp. LWS13-1.2</name>
    <dbReference type="NCBI Taxonomy" id="3135264"/>
    <lineage>
        <taxon>Bacteria</taxon>
        <taxon>Bacillati</taxon>
        <taxon>Actinomycetota</taxon>
        <taxon>Actinomycetes</taxon>
        <taxon>Micrococcales</taxon>
        <taxon>Microbacteriaceae</taxon>
        <taxon>Microbacterium</taxon>
    </lineage>
</organism>
<evidence type="ECO:0008006" key="2">
    <source>
        <dbReference type="Google" id="ProtNLM"/>
    </source>
</evidence>
<dbReference type="InterPro" id="IPR009057">
    <property type="entry name" value="Homeodomain-like_sf"/>
</dbReference>
<dbReference type="EMBL" id="CP151632">
    <property type="protein sequence ID" value="WZO34304.1"/>
    <property type="molecule type" value="Genomic_DNA"/>
</dbReference>
<name>A0AAU6SBQ2_9MICO</name>
<sequence length="197" mass="21954">MDNHEVVEKLRAAVLELASHDPGSELTVARISATAGITRDEYYRYASSPMQLLAEALSDELLTMYDETGEQYPPQIARAMRPRLALTHIAKWAAVYGGPLRNELMGALRQTLAPSFRMINEEDLRAFPELMPEGMPADDLAIEFVSAYISGGGMAAIEVWVSEPEPDVERGLQMLMAVSPLTKIDDEKVQEYLRRRG</sequence>
<evidence type="ECO:0000313" key="1">
    <source>
        <dbReference type="EMBL" id="WZO34304.1"/>
    </source>
</evidence>
<dbReference type="RefSeq" id="WP_349428862.1">
    <property type="nucleotide sequence ID" value="NZ_CP151632.1"/>
</dbReference>
<gene>
    <name evidence="1" type="ORF">MRBLWS13_001959</name>
</gene>
<reference evidence="1" key="1">
    <citation type="submission" date="2024-04" db="EMBL/GenBank/DDBJ databases">
        <authorList>
            <person name="Roder T."/>
            <person name="Oberhansli S."/>
            <person name="Kreuzer M."/>
        </authorList>
    </citation>
    <scope>NUCLEOTIDE SEQUENCE</scope>
    <source>
        <strain evidence="1">LWS13-1.2</strain>
    </source>
</reference>
<proteinExistence type="predicted"/>
<dbReference type="SUPFAM" id="SSF46689">
    <property type="entry name" value="Homeodomain-like"/>
    <property type="match status" value="1"/>
</dbReference>
<dbReference type="Gene3D" id="1.10.357.10">
    <property type="entry name" value="Tetracycline Repressor, domain 2"/>
    <property type="match status" value="1"/>
</dbReference>
<protein>
    <recommendedName>
        <fullName evidence="2">HTH tetR-type domain-containing protein</fullName>
    </recommendedName>
</protein>
<dbReference type="AlphaFoldDB" id="A0AAU6SBQ2"/>
<accession>A0AAU6SBQ2</accession>